<keyword evidence="2" id="KW-1185">Reference proteome</keyword>
<dbReference type="EMBL" id="NIDF01000028">
    <property type="protein sequence ID" value="TYJ56154.1"/>
    <property type="molecule type" value="Genomic_DNA"/>
</dbReference>
<dbReference type="AlphaFoldDB" id="A0A5D3B096"/>
<evidence type="ECO:0000313" key="1">
    <source>
        <dbReference type="EMBL" id="TYJ56154.1"/>
    </source>
</evidence>
<sequence>MSQIHSRLSSPRATAPTIPYDISSLDPLPIEIQNDVYDKLLADPDLTFTLASLSKSHYTTLIPRLYERVEVTDRVVQRGLFEGLLTGADHLEAPGEGRLPTKRDLLESCKSLVVASLPAFDATTDAIKAWKALVAERRETGTVPDELDGIFNGVTHLAWGPDLIDAMCLDDTEMDENGVNLGERYQRRCLSFKNVCNVCLRLPYPLSEAPYGGMMTMIPNYIDFGGDVDKDKEFIRYHNCKSDPDMGSVSYPMGGSKACVDLMPAEFEEGIKPLMSQARDIISYCAWDMQQWTNFDSDVHDAEEACARNPMDIIFTNIGTTISPDGTVAHLPPALKQAALEKLQSIVRNAVRAKLLASEPSKVWAADRIHLRGHVACEFCPEVSH</sequence>
<reference evidence="1 2" key="1">
    <citation type="submission" date="2017-05" db="EMBL/GenBank/DDBJ databases">
        <title>The Genome Sequence of Tsuchiyaea wingfieldii DSM 27421.</title>
        <authorList>
            <person name="Cuomo C."/>
            <person name="Passer A."/>
            <person name="Billmyre B."/>
            <person name="Heitman J."/>
        </authorList>
    </citation>
    <scope>NUCLEOTIDE SEQUENCE [LARGE SCALE GENOMIC DNA]</scope>
    <source>
        <strain evidence="1 2">DSM 27421</strain>
    </source>
</reference>
<gene>
    <name evidence="1" type="ORF">B9479_003140</name>
</gene>
<accession>A0A5D3B096</accession>
<proteinExistence type="predicted"/>
<comment type="caution">
    <text evidence="1">The sequence shown here is derived from an EMBL/GenBank/DDBJ whole genome shotgun (WGS) entry which is preliminary data.</text>
</comment>
<protein>
    <submittedName>
        <fullName evidence="1">Uncharacterized protein</fullName>
    </submittedName>
</protein>
<evidence type="ECO:0000313" key="2">
    <source>
        <dbReference type="Proteomes" id="UP000322245"/>
    </source>
</evidence>
<organism evidence="1 2">
    <name type="scientific">Cryptococcus floricola</name>
    <dbReference type="NCBI Taxonomy" id="2591691"/>
    <lineage>
        <taxon>Eukaryota</taxon>
        <taxon>Fungi</taxon>
        <taxon>Dikarya</taxon>
        <taxon>Basidiomycota</taxon>
        <taxon>Agaricomycotina</taxon>
        <taxon>Tremellomycetes</taxon>
        <taxon>Tremellales</taxon>
        <taxon>Cryptococcaceae</taxon>
        <taxon>Cryptococcus</taxon>
    </lineage>
</organism>
<name>A0A5D3B096_9TREE</name>
<dbReference type="Proteomes" id="UP000322245">
    <property type="component" value="Unassembled WGS sequence"/>
</dbReference>